<keyword evidence="12" id="KW-0808">Transferase</keyword>
<feature type="domain" description="Protein kinase" evidence="35">
    <location>
        <begin position="68"/>
        <end position="330"/>
    </location>
</feature>
<evidence type="ECO:0000256" key="33">
    <source>
        <dbReference type="SAM" id="MobiDB-lite"/>
    </source>
</evidence>
<dbReference type="SUPFAM" id="SSF50729">
    <property type="entry name" value="PH domain-like"/>
    <property type="match status" value="1"/>
</dbReference>
<feature type="domain" description="RhoBD" evidence="37">
    <location>
        <begin position="831"/>
        <end position="940"/>
    </location>
</feature>
<dbReference type="GO" id="GO:0010825">
    <property type="term" value="P:positive regulation of centrosome duplication"/>
    <property type="evidence" value="ECO:0007669"/>
    <property type="project" value="InterPro"/>
</dbReference>
<evidence type="ECO:0000259" key="34">
    <source>
        <dbReference type="PROSITE" id="PS50003"/>
    </source>
</evidence>
<dbReference type="SUPFAM" id="SSF103652">
    <property type="entry name" value="G protein-binding domain"/>
    <property type="match status" value="1"/>
</dbReference>
<dbReference type="InterPro" id="IPR057529">
    <property type="entry name" value="MRCK/ROCK_PH"/>
</dbReference>
<dbReference type="GO" id="GO:0000281">
    <property type="term" value="P:mitotic cytokinesis"/>
    <property type="evidence" value="ECO:0007669"/>
    <property type="project" value="TreeGrafter"/>
</dbReference>
<keyword evidence="9" id="KW-0963">Cytoplasm</keyword>
<dbReference type="FunFam" id="3.30.60.20:FF:000036">
    <property type="entry name" value="Rho-associated protein kinase 1"/>
    <property type="match status" value="1"/>
</dbReference>
<evidence type="ECO:0000256" key="29">
    <source>
        <dbReference type="ARBA" id="ARBA00048679"/>
    </source>
</evidence>
<dbReference type="PROSITE" id="PS51860">
    <property type="entry name" value="REM_1"/>
    <property type="match status" value="1"/>
</dbReference>
<feature type="coiled-coil region" evidence="32">
    <location>
        <begin position="680"/>
        <end position="854"/>
    </location>
</feature>
<keyword evidence="23" id="KW-0206">Cytoskeleton</keyword>
<feature type="region of interest" description="Disordered" evidence="33">
    <location>
        <begin position="1244"/>
        <end position="1285"/>
    </location>
</feature>
<evidence type="ECO:0000256" key="19">
    <source>
        <dbReference type="ARBA" id="ARBA00022842"/>
    </source>
</evidence>
<comment type="catalytic activity">
    <reaction evidence="28">
        <text>L-threonyl-[protein] + ATP = O-phospho-L-threonyl-[protein] + ADP + H(+)</text>
        <dbReference type="Rhea" id="RHEA:46608"/>
        <dbReference type="Rhea" id="RHEA-COMP:11060"/>
        <dbReference type="Rhea" id="RHEA-COMP:11605"/>
        <dbReference type="ChEBI" id="CHEBI:15378"/>
        <dbReference type="ChEBI" id="CHEBI:30013"/>
        <dbReference type="ChEBI" id="CHEBI:30616"/>
        <dbReference type="ChEBI" id="CHEBI:61977"/>
        <dbReference type="ChEBI" id="CHEBI:456216"/>
        <dbReference type="EC" id="2.7.11.1"/>
    </reaction>
</comment>
<dbReference type="GO" id="GO:0005524">
    <property type="term" value="F:ATP binding"/>
    <property type="evidence" value="ECO:0007669"/>
    <property type="project" value="UniProtKB-UniRule"/>
</dbReference>
<keyword evidence="21" id="KW-0090">Biological rhythms</keyword>
<protein>
    <recommendedName>
        <fullName evidence="7">Rho-associated protein kinase 2</fullName>
        <ecNumber evidence="6">2.7.11.1</ecNumber>
    </recommendedName>
    <alternativeName>
        <fullName evidence="26">Rho-associated, coiled-coil-containing protein kinase 2</fullName>
    </alternativeName>
    <alternativeName>
        <fullName evidence="27">Rho-associated, coiled-coil-containing protein kinase II</fullName>
    </alternativeName>
    <alternativeName>
        <fullName evidence="25">p164 ROCK-2</fullName>
    </alternativeName>
</protein>
<dbReference type="Gene3D" id="3.30.200.20">
    <property type="entry name" value="Phosphorylase Kinase, domain 1"/>
    <property type="match status" value="1"/>
</dbReference>
<dbReference type="GO" id="GO:0005886">
    <property type="term" value="C:plasma membrane"/>
    <property type="evidence" value="ECO:0007669"/>
    <property type="project" value="UniProtKB-SubCell"/>
</dbReference>
<dbReference type="CDD" id="cd01242">
    <property type="entry name" value="PH_ROCK"/>
    <property type="match status" value="1"/>
</dbReference>
<evidence type="ECO:0000256" key="14">
    <source>
        <dbReference type="ARBA" id="ARBA00022741"/>
    </source>
</evidence>
<dbReference type="FunFam" id="2.30.29.30:FF:000308">
    <property type="entry name" value="Rho-associated protein kinase 1"/>
    <property type="match status" value="1"/>
</dbReference>
<dbReference type="PROSITE" id="PS50081">
    <property type="entry name" value="ZF_DAG_PE_2"/>
    <property type="match status" value="1"/>
</dbReference>
<keyword evidence="18 31" id="KW-0067">ATP-binding</keyword>
<dbReference type="PROSITE" id="PS00108">
    <property type="entry name" value="PROTEIN_KINASE_ST"/>
    <property type="match status" value="1"/>
</dbReference>
<dbReference type="GO" id="GO:0072518">
    <property type="term" value="F:Rho-dependent protein serine/threonine kinase activity"/>
    <property type="evidence" value="ECO:0007669"/>
    <property type="project" value="TreeGrafter"/>
</dbReference>
<dbReference type="InterPro" id="IPR015008">
    <property type="entry name" value="ROCK_Rho-bd_dom"/>
</dbReference>
<evidence type="ECO:0000256" key="5">
    <source>
        <dbReference type="ARBA" id="ARBA00009903"/>
    </source>
</evidence>
<evidence type="ECO:0000259" key="37">
    <source>
        <dbReference type="PROSITE" id="PS51859"/>
    </source>
</evidence>
<keyword evidence="13" id="KW-0479">Metal-binding</keyword>
<dbReference type="PANTHER" id="PTHR22988">
    <property type="entry name" value="MYOTONIC DYSTROPHY S/T KINASE-RELATED"/>
    <property type="match status" value="1"/>
</dbReference>
<dbReference type="InterPro" id="IPR011993">
    <property type="entry name" value="PH-like_dom_sf"/>
</dbReference>
<feature type="binding site" evidence="31">
    <location>
        <position position="97"/>
    </location>
    <ligand>
        <name>ATP</name>
        <dbReference type="ChEBI" id="CHEBI:30616"/>
    </ligand>
</feature>
<dbReference type="FunFam" id="1.20.5.730:FF:000001">
    <property type="entry name" value="rho-associated protein kinase 2"/>
    <property type="match status" value="1"/>
</dbReference>
<keyword evidence="16" id="KW-0418">Kinase</keyword>
<dbReference type="Pfam" id="PF00069">
    <property type="entry name" value="Pkinase"/>
    <property type="match status" value="1"/>
</dbReference>
<dbReference type="Proteomes" id="UP000261640">
    <property type="component" value="Unplaced"/>
</dbReference>
<evidence type="ECO:0000256" key="9">
    <source>
        <dbReference type="ARBA" id="ARBA00022490"/>
    </source>
</evidence>
<evidence type="ECO:0000256" key="16">
    <source>
        <dbReference type="ARBA" id="ARBA00022777"/>
    </source>
</evidence>
<keyword evidence="22" id="KW-0472">Membrane</keyword>
<evidence type="ECO:0000256" key="25">
    <source>
        <dbReference type="ARBA" id="ARBA00030038"/>
    </source>
</evidence>
<dbReference type="PROSITE" id="PS50011">
    <property type="entry name" value="PROTEIN_KINASE_DOM"/>
    <property type="match status" value="1"/>
</dbReference>
<dbReference type="Gene3D" id="1.20.5.340">
    <property type="match status" value="1"/>
</dbReference>
<feature type="domain" description="PH" evidence="34">
    <location>
        <begin position="1046"/>
        <end position="1246"/>
    </location>
</feature>
<dbReference type="InterPro" id="IPR000719">
    <property type="entry name" value="Prot_kinase_dom"/>
</dbReference>
<dbReference type="SMART" id="SM00109">
    <property type="entry name" value="C1"/>
    <property type="match status" value="1"/>
</dbReference>
<evidence type="ECO:0000256" key="20">
    <source>
        <dbReference type="ARBA" id="ARBA00023054"/>
    </source>
</evidence>
<evidence type="ECO:0000256" key="32">
    <source>
        <dbReference type="SAM" id="Coils"/>
    </source>
</evidence>
<dbReference type="GO" id="GO:0008270">
    <property type="term" value="F:zinc ion binding"/>
    <property type="evidence" value="ECO:0007669"/>
    <property type="project" value="UniProtKB-KW"/>
</dbReference>
<evidence type="ECO:0000313" key="39">
    <source>
        <dbReference type="Ensembl" id="ENSMAMP00000039113.1"/>
    </source>
</evidence>
<evidence type="ECO:0000256" key="3">
    <source>
        <dbReference type="ARBA" id="ARBA00004202"/>
    </source>
</evidence>
<evidence type="ECO:0000256" key="15">
    <source>
        <dbReference type="ARBA" id="ARBA00022771"/>
    </source>
</evidence>
<evidence type="ECO:0000256" key="6">
    <source>
        <dbReference type="ARBA" id="ARBA00012513"/>
    </source>
</evidence>
<dbReference type="Ensembl" id="ENSMAMT00000063109.1">
    <property type="protein sequence ID" value="ENSMAMP00000039113.1"/>
    <property type="gene ID" value="ENSMAMG00000006313.2"/>
</dbReference>
<keyword evidence="8" id="KW-1003">Cell membrane</keyword>
<dbReference type="InterPro" id="IPR008271">
    <property type="entry name" value="Ser/Thr_kinase_AS"/>
</dbReference>
<feature type="domain" description="Phorbol-ester/DAG-type" evidence="36">
    <location>
        <begin position="1157"/>
        <end position="1212"/>
    </location>
</feature>
<dbReference type="Pfam" id="PF25346">
    <property type="entry name" value="PH_MRCK"/>
    <property type="match status" value="1"/>
</dbReference>
<keyword evidence="40" id="KW-1185">Reference proteome</keyword>
<dbReference type="GO" id="GO:0030866">
    <property type="term" value="P:cortical actin cytoskeleton organization"/>
    <property type="evidence" value="ECO:0007669"/>
    <property type="project" value="TreeGrafter"/>
</dbReference>
<evidence type="ECO:0000256" key="22">
    <source>
        <dbReference type="ARBA" id="ARBA00023136"/>
    </source>
</evidence>
<dbReference type="GO" id="GO:0005813">
    <property type="term" value="C:centrosome"/>
    <property type="evidence" value="ECO:0007669"/>
    <property type="project" value="TreeGrafter"/>
</dbReference>
<reference evidence="39" key="1">
    <citation type="submission" date="2025-08" db="UniProtKB">
        <authorList>
            <consortium name="Ensembl"/>
        </authorList>
    </citation>
    <scope>IDENTIFICATION</scope>
</reference>
<evidence type="ECO:0000256" key="13">
    <source>
        <dbReference type="ARBA" id="ARBA00022723"/>
    </source>
</evidence>
<evidence type="ECO:0000256" key="30">
    <source>
        <dbReference type="PROSITE-ProRule" id="PRU01207"/>
    </source>
</evidence>
<dbReference type="GO" id="GO:0048598">
    <property type="term" value="P:embryonic morphogenesis"/>
    <property type="evidence" value="ECO:0007669"/>
    <property type="project" value="TreeGrafter"/>
</dbReference>
<comment type="catalytic activity">
    <reaction evidence="29">
        <text>L-seryl-[protein] + ATP = O-phospho-L-seryl-[protein] + ADP + H(+)</text>
        <dbReference type="Rhea" id="RHEA:17989"/>
        <dbReference type="Rhea" id="RHEA-COMP:9863"/>
        <dbReference type="Rhea" id="RHEA-COMP:11604"/>
        <dbReference type="ChEBI" id="CHEBI:15378"/>
        <dbReference type="ChEBI" id="CHEBI:29999"/>
        <dbReference type="ChEBI" id="CHEBI:30616"/>
        <dbReference type="ChEBI" id="CHEBI:83421"/>
        <dbReference type="ChEBI" id="CHEBI:456216"/>
        <dbReference type="EC" id="2.7.11.1"/>
    </reaction>
</comment>
<evidence type="ECO:0000256" key="17">
    <source>
        <dbReference type="ARBA" id="ARBA00022833"/>
    </source>
</evidence>
<evidence type="ECO:0000256" key="8">
    <source>
        <dbReference type="ARBA" id="ARBA00022475"/>
    </source>
</evidence>
<dbReference type="SUPFAM" id="SSF56112">
    <property type="entry name" value="Protein kinase-like (PK-like)"/>
    <property type="match status" value="1"/>
</dbReference>
<dbReference type="PROSITE" id="PS50003">
    <property type="entry name" value="PH_DOMAIN"/>
    <property type="match status" value="1"/>
</dbReference>
<feature type="coiled-coil region" evidence="32">
    <location>
        <begin position="44"/>
        <end position="71"/>
    </location>
</feature>
<dbReference type="GO" id="GO:0005634">
    <property type="term" value="C:nucleus"/>
    <property type="evidence" value="ECO:0007669"/>
    <property type="project" value="UniProtKB-SubCell"/>
</dbReference>
<dbReference type="InterPro" id="IPR002219">
    <property type="entry name" value="PKC_DAG/PE"/>
</dbReference>
<dbReference type="SMART" id="SM00220">
    <property type="entry name" value="S_TKc"/>
    <property type="match status" value="1"/>
</dbReference>
<dbReference type="SUPFAM" id="SSF57889">
    <property type="entry name" value="Cysteine-rich domain"/>
    <property type="match status" value="1"/>
</dbReference>
<name>A0A7N8WT26_9TELE</name>
<dbReference type="FunFam" id="1.10.510.10:FF:000047">
    <property type="entry name" value="Rho-associated protein kinase 1"/>
    <property type="match status" value="1"/>
</dbReference>
<feature type="compositionally biased region" description="Low complexity" evidence="33">
    <location>
        <begin position="1262"/>
        <end position="1280"/>
    </location>
</feature>
<dbReference type="GO" id="GO:0031032">
    <property type="term" value="P:actomyosin structure organization"/>
    <property type="evidence" value="ECO:0007669"/>
    <property type="project" value="TreeGrafter"/>
</dbReference>
<dbReference type="FunFam" id="3.30.200.20:FF:000072">
    <property type="entry name" value="Rho-associated protein kinase 2"/>
    <property type="match status" value="1"/>
</dbReference>
<dbReference type="PANTHER" id="PTHR22988:SF28">
    <property type="entry name" value="RHO-ASSOCIATED PROTEIN KINASE 2"/>
    <property type="match status" value="1"/>
</dbReference>
<dbReference type="CDD" id="cd20875">
    <property type="entry name" value="C1_ROCK2"/>
    <property type="match status" value="1"/>
</dbReference>
<comment type="similarity">
    <text evidence="5">Belongs to the protein kinase superfamily. AGC Ser/Thr protein kinase family.</text>
</comment>
<dbReference type="InterPro" id="IPR011072">
    <property type="entry name" value="HR1_rho-bd"/>
</dbReference>
<evidence type="ECO:0000256" key="21">
    <source>
        <dbReference type="ARBA" id="ARBA00023108"/>
    </source>
</evidence>
<dbReference type="GO" id="GO:0006939">
    <property type="term" value="P:smooth muscle contraction"/>
    <property type="evidence" value="ECO:0007669"/>
    <property type="project" value="InterPro"/>
</dbReference>
<keyword evidence="17" id="KW-0862">Zinc</keyword>
<evidence type="ECO:0000256" key="12">
    <source>
        <dbReference type="ARBA" id="ARBA00022679"/>
    </source>
</evidence>
<evidence type="ECO:0000256" key="24">
    <source>
        <dbReference type="ARBA" id="ARBA00023242"/>
    </source>
</evidence>
<evidence type="ECO:0000259" key="38">
    <source>
        <dbReference type="PROSITE" id="PS51860"/>
    </source>
</evidence>
<dbReference type="GO" id="GO:0032956">
    <property type="term" value="P:regulation of actin cytoskeleton organization"/>
    <property type="evidence" value="ECO:0007669"/>
    <property type="project" value="InterPro"/>
</dbReference>
<dbReference type="PROSITE" id="PS00107">
    <property type="entry name" value="PROTEIN_KINASE_ATP"/>
    <property type="match status" value="1"/>
</dbReference>
<comment type="subcellular location">
    <subcellularLocation>
        <location evidence="3">Cell membrane</location>
        <topology evidence="3">Peripheral membrane protein</topology>
    </subcellularLocation>
    <subcellularLocation>
        <location evidence="4">Cytoplasm</location>
        <location evidence="4">Cytoskeleton</location>
    </subcellularLocation>
    <subcellularLocation>
        <location evidence="2">Nucleus</location>
    </subcellularLocation>
</comment>
<dbReference type="InterPro" id="IPR017441">
    <property type="entry name" value="Protein_kinase_ATP_BS"/>
</dbReference>
<dbReference type="InterPro" id="IPR001849">
    <property type="entry name" value="PH_domain"/>
</dbReference>
<dbReference type="InterPro" id="IPR037311">
    <property type="entry name" value="ROCK2_HR1"/>
</dbReference>
<keyword evidence="14 31" id="KW-0547">Nucleotide-binding</keyword>
<dbReference type="Gene3D" id="3.30.60.20">
    <property type="match status" value="1"/>
</dbReference>
<dbReference type="GO" id="GO:1901888">
    <property type="term" value="P:regulation of cell junction assembly"/>
    <property type="evidence" value="ECO:0007669"/>
    <property type="project" value="TreeGrafter"/>
</dbReference>
<evidence type="ECO:0000259" key="36">
    <source>
        <dbReference type="PROSITE" id="PS50081"/>
    </source>
</evidence>
<keyword evidence="24" id="KW-0539">Nucleus</keyword>
<evidence type="ECO:0000259" key="35">
    <source>
        <dbReference type="PROSITE" id="PS50011"/>
    </source>
</evidence>
<evidence type="ECO:0000256" key="1">
    <source>
        <dbReference type="ARBA" id="ARBA00001946"/>
    </source>
</evidence>
<keyword evidence="19" id="KW-0460">Magnesium</keyword>
<feature type="domain" description="REM-1" evidence="38">
    <location>
        <begin position="425"/>
        <end position="501"/>
    </location>
</feature>
<feature type="coiled-coil region" evidence="32">
    <location>
        <begin position="398"/>
        <end position="649"/>
    </location>
</feature>
<dbReference type="InterPro" id="IPR046349">
    <property type="entry name" value="C1-like_sf"/>
</dbReference>
<proteinExistence type="inferred from homology"/>
<evidence type="ECO:0000256" key="31">
    <source>
        <dbReference type="PROSITE-ProRule" id="PRU10141"/>
    </source>
</evidence>
<feature type="coiled-coil region" evidence="32">
    <location>
        <begin position="945"/>
        <end position="1000"/>
    </location>
</feature>
<keyword evidence="20 30" id="KW-0175">Coiled coil</keyword>
<keyword evidence="11" id="KW-0597">Phosphoprotein</keyword>
<evidence type="ECO:0000256" key="26">
    <source>
        <dbReference type="ARBA" id="ARBA00031784"/>
    </source>
</evidence>
<organism evidence="39 40">
    <name type="scientific">Mastacembelus armatus</name>
    <name type="common">zig-zag eel</name>
    <dbReference type="NCBI Taxonomy" id="205130"/>
    <lineage>
        <taxon>Eukaryota</taxon>
        <taxon>Metazoa</taxon>
        <taxon>Chordata</taxon>
        <taxon>Craniata</taxon>
        <taxon>Vertebrata</taxon>
        <taxon>Euteleostomi</taxon>
        <taxon>Actinopterygii</taxon>
        <taxon>Neopterygii</taxon>
        <taxon>Teleostei</taxon>
        <taxon>Neoteleostei</taxon>
        <taxon>Acanthomorphata</taxon>
        <taxon>Anabantaria</taxon>
        <taxon>Synbranchiformes</taxon>
        <taxon>Mastacembelidae</taxon>
        <taxon>Mastacembelus</taxon>
    </lineage>
</organism>
<dbReference type="InterPro" id="IPR050839">
    <property type="entry name" value="Rho-assoc_Ser/Thr_Kinase"/>
</dbReference>
<evidence type="ECO:0000313" key="40">
    <source>
        <dbReference type="Proteomes" id="UP000261640"/>
    </source>
</evidence>
<evidence type="ECO:0000256" key="7">
    <source>
        <dbReference type="ARBA" id="ARBA00014021"/>
    </source>
</evidence>
<dbReference type="GO" id="GO:0007266">
    <property type="term" value="P:Rho protein signal transduction"/>
    <property type="evidence" value="ECO:0007669"/>
    <property type="project" value="UniProtKB-UniRule"/>
</dbReference>
<keyword evidence="15" id="KW-0863">Zinc-finger</keyword>
<dbReference type="Gene3D" id="1.10.510.10">
    <property type="entry name" value="Transferase(Phosphotransferase) domain 1"/>
    <property type="match status" value="1"/>
</dbReference>
<dbReference type="CDD" id="cd11638">
    <property type="entry name" value="HR1_ROCK2"/>
    <property type="match status" value="1"/>
</dbReference>
<evidence type="ECO:0000256" key="11">
    <source>
        <dbReference type="ARBA" id="ARBA00022553"/>
    </source>
</evidence>
<dbReference type="Gene3D" id="2.30.29.30">
    <property type="entry name" value="Pleckstrin-homology domain (PH domain)/Phosphotyrosine-binding domain (PTB)"/>
    <property type="match status" value="1"/>
</dbReference>
<dbReference type="Gene3D" id="1.20.5.730">
    <property type="entry name" value="Single helix bin"/>
    <property type="match status" value="1"/>
</dbReference>
<dbReference type="GO" id="GO:0048511">
    <property type="term" value="P:rhythmic process"/>
    <property type="evidence" value="ECO:0007669"/>
    <property type="project" value="UniProtKB-KW"/>
</dbReference>
<evidence type="ECO:0000256" key="27">
    <source>
        <dbReference type="ARBA" id="ARBA00032261"/>
    </source>
</evidence>
<evidence type="ECO:0000256" key="2">
    <source>
        <dbReference type="ARBA" id="ARBA00004123"/>
    </source>
</evidence>
<comment type="cofactor">
    <cofactor evidence="1">
        <name>Mg(2+)</name>
        <dbReference type="ChEBI" id="CHEBI:18420"/>
    </cofactor>
</comment>
<evidence type="ECO:0000256" key="18">
    <source>
        <dbReference type="ARBA" id="ARBA00022840"/>
    </source>
</evidence>
<sequence>MILSLEMRIWPNPSHNISKVKESDSMNALAHDLNYPALRKNKNIEAFLSRYEKVVNQLRELQVKLEDFEKVKLIGRGAYGEVQLVRHKTSQKVYAMKQLNKFEMIKRSDSAFFWEERHIMAFSSSPWIVQLCCAFQDDRNLYMVMEFMPGGDLVTLTMNYDIPEKWACFYTAEVVLALDAIHSMGFIHRDVKPDNMLLDQQGHLKLADFGTCMKMDSTGMVHCETAVGTPDYISPEVLQSQGGDGYYGRECDWWSVGVFIYELLVGETPFYAESLVGTYGKIMNHKNSLAFPDDVEMSPEAKDLICAFLTDRQVRLGRTGVDEIKCHPFFKNDQWTFDNIRETVAPVVPELSSDIDTSNFDIIEDDKGAAETFPPPKAFVGNQLPFIIYVLFYAPLSSENATKRLDKLVKELDNEMNSRQRVEASLRQLERERALLQHQSAENLRKVELETDRKRSLENELNNLRDQLEDLKKKNQNSQISNEKNIQLQKQLDEANGLLQAEQEVAERLKKSQGEVQKQAQSLEISLREMQEKCLQLENGKMELEKQVMGLQAELEEERSDRSLGTETITDLQGRISGLEEELKEVKLSLSKVQTEKKELQEKLNDLEKEKSNQEIDLTFKLKSLQQSLEQEEAEHKATKAKLADKNKIYQSIEEATSEALKGELEKSLKGKLLQLEKDHSMLDCDYKQAQHKLEELQAQKEKLSEEVKNLSLRVEQEIHKRTLSQNDLKLQNQQMSVLRSSEKQLKQELNHLLDMKQILEKQNQELHRNEFNFLLSSSQTLYKTQIRELKDERDEKNKLYMEAQQDSLTAQLETSLTKADSEQLARSIAEEQYSDLEKEKIMKELEIKDMMARHRQELSDKEGTISSVRSESGLRLFSAGWIQETLKIHYKNTSLHKAKDEEKQMNSLKLSFEKQLQNERTLKIQAINKLAEVMNRRETLRGGHRNIDTEVHRKEKENRKLQLELRTEKEKLNSTIIKYQKELTEMQALIAEENQVRQELQMVLASKDSDIEQLRCQLTSLSVHSLDSTSISSGNDLDTGDGYPDSRLEGWISLPTKNSKRFGWDKKYVVVSSKKILFYNSELDREQANPFMTLDIDKLFHVRPVTHTDVYRADAREIPRIFQILYANEGESKREQEVVMEPVLYGERPSYISHKGHEFIPTLYHFPTSCEACTRPLWQVFKPPPALECRRCHTKCHKDHMDRKEDVIVPCRVNYDMSTAKDLLLLTNSQEEQQRWVSHLLKRIPRKPPTSPPSAAQNNLSDSSCSSPRISPRPSPKGSMGKTQKCRKYKKNYSWFYFFT</sequence>
<evidence type="ECO:0000256" key="4">
    <source>
        <dbReference type="ARBA" id="ARBA00004245"/>
    </source>
</evidence>
<dbReference type="EC" id="2.7.11.1" evidence="6"/>
<evidence type="ECO:0000256" key="10">
    <source>
        <dbReference type="ARBA" id="ARBA00022527"/>
    </source>
</evidence>
<dbReference type="CDD" id="cd05596">
    <property type="entry name" value="STKc_ROCK"/>
    <property type="match status" value="1"/>
</dbReference>
<dbReference type="GO" id="GO:0031267">
    <property type="term" value="F:small GTPase binding"/>
    <property type="evidence" value="ECO:0007669"/>
    <property type="project" value="InterPro"/>
</dbReference>
<keyword evidence="10" id="KW-0723">Serine/threonine-protein kinase</keyword>
<dbReference type="GO" id="GO:0005737">
    <property type="term" value="C:cytoplasm"/>
    <property type="evidence" value="ECO:0007669"/>
    <property type="project" value="TreeGrafter"/>
</dbReference>
<evidence type="ECO:0000256" key="28">
    <source>
        <dbReference type="ARBA" id="ARBA00047899"/>
    </source>
</evidence>
<accession>A0A7N8WT26</accession>
<dbReference type="FunFam" id="1.20.5.340:FF:000016">
    <property type="entry name" value="Rho-associated protein kinase 2"/>
    <property type="match status" value="1"/>
</dbReference>
<dbReference type="SMART" id="SM00233">
    <property type="entry name" value="PH"/>
    <property type="match status" value="1"/>
</dbReference>
<evidence type="ECO:0000256" key="23">
    <source>
        <dbReference type="ARBA" id="ARBA00023212"/>
    </source>
</evidence>
<dbReference type="Pfam" id="PF08912">
    <property type="entry name" value="Rho_Binding"/>
    <property type="match status" value="1"/>
</dbReference>
<dbReference type="PROSITE" id="PS51859">
    <property type="entry name" value="RHO_BD"/>
    <property type="match status" value="1"/>
</dbReference>
<dbReference type="GeneTree" id="ENSGT01030000234517"/>
<reference evidence="39" key="2">
    <citation type="submission" date="2025-09" db="UniProtKB">
        <authorList>
            <consortium name="Ensembl"/>
        </authorList>
    </citation>
    <scope>IDENTIFICATION</scope>
</reference>
<dbReference type="InterPro" id="IPR011009">
    <property type="entry name" value="Kinase-like_dom_sf"/>
</dbReference>